<evidence type="ECO:0000313" key="5">
    <source>
        <dbReference type="Proteomes" id="UP000183832"/>
    </source>
</evidence>
<keyword evidence="3" id="KW-0732">Signal</keyword>
<feature type="region of interest" description="Disordered" evidence="1">
    <location>
        <begin position="1145"/>
        <end position="1178"/>
    </location>
</feature>
<gene>
    <name evidence="4" type="ORF">CLUMA_CG012169</name>
</gene>
<feature type="compositionally biased region" description="Polar residues" evidence="1">
    <location>
        <begin position="1032"/>
        <end position="1046"/>
    </location>
</feature>
<sequence>MILLTLCILSVGLIGCCNCSQLPFEASSSIIGDNVVIVCVLAVVGAISLLGACALCFRRKKTFEKLENEAGNLENAKKNEYPIFRALATEAVNESSAIVPCERNNLSRDNLLNSSDNLANNNGCSPRSDIVDSSDVVLIEKASTPSNHRDKVLAATARDTITYETEKDIKKHQSPSSSTPLLYANNVQSYQHAPTTVEQMQQKTSSVLLTTESPYKDFYDENLSKDNEELEIVVVDDKNRKELDIAQEANEESGINSNPFFNSANVDTIVEGQSVVAKGNKKIFYYLIAKKKKRNRYQHEVINNFKTLSDDGSEVESSVNDNSEKYQILDEETDGEEVKLEHEDEMKLTERRDSNSSIADNNSIEEALRALDIAIGLEDDEDEEEFEQGKIEEIKEEAKILVDSVVEDCEKILEKKTLQESSPIDIDNEFEEFSSLNAKFMSTPCASLQLRSSNVDSGKVKNLFPDDVDINNDTFDITQTGNKTFDMQPINDKTFDSPTVISEMPSIKIDKDETGSEDLTTVTPVNTPIELSYSSETWDKMTYNKGAISKKCQVESSNNKTVTLEGENETITFNQDGWYLHPQARPDAFNVDDEEDEEGNMEDMSSTYDQLRRQLKEMLPHAQGMSQHNNDFLDDDDDLNKDSSSPSENYGIKYGELDEASNAGTFDLLGALLNCEPTTSNEMHINYKRPLSPIMEESECDETCRTFVFNETKLLDSTSTGIMESASAEAQMGQIPKALMASNDTLFNFEDTLSDQTDNLMMSPRMQTAGSSASSTLSRQESHDKISLERTPTNEDPPMHFAGKCHELDPIDVMKNNIRQHPLNLDLTSPIPSTSKYEITVAKLTIDDGSWPLDLPEAQQIVNDLSSPDQNRADSLSFEQDMTYTIDDQKTCVSLVLKNDDERISEISEPIFASESLDLMADDDDDDDNNKVNSLQMDDIISIETDDNLNYEINDENGNQDCDTKDMEMTLNVQESSSVVFDNDSINPEGDEVSKKKEIEIDSLEIEKEEEFIDEIVADSIPASHASKSINSVDSINTTTSNNSDKVQSEKSSESDDAVIVATPIPSDSSDDSEGNDKKKILKAFARLCCCVKIVEDLGSSTDIRQVSCNQGMMTTSFTKEWSDDDSSHSSEEFMYVKGNVGGSKTKLYNDTSMDKPNEENEENNDTQHTSNDKSYDDVEDVEVVDINWQQTKDSIAATPNFHGDEPQFSNESEDESCEEGEFIPSSWNQSLQPKRSSLKSPEKEKVLEEPKKSRRVAFKIQRYHSVYEYPCEVVQLSPAYSEPQLWSNYMDDCSGNIDFFTYAHQLSDVASNFPQQIDGFTITSSSRPFHNSNQVHLHNTWPNDSTDFSWSQIQDVTDNEDSSKQHHQFPLKIEWPIRRNFDDEEFDERPDSGVGESSDVLTDPLSMGELCHTKGLLRLPLELVSSTSSEVSDFMSDLGTTKEEKAISIEVTNDDESPKQPKSLLDIDEDTSDKMILPTPSCTGSMDSLSSNSGSSNSERGPPSFTTFGKENITKEGEVSGRTSIVFIEDEVQLQTKEQKISEVLEKTSESDDKYILSNKLVLTVGSSDEDSGFENIRMAIK</sequence>
<feature type="transmembrane region" description="Helical" evidence="2">
    <location>
        <begin position="35"/>
        <end position="57"/>
    </location>
</feature>
<feature type="signal peptide" evidence="3">
    <location>
        <begin position="1"/>
        <end position="19"/>
    </location>
</feature>
<reference evidence="4 5" key="1">
    <citation type="submission" date="2015-04" db="EMBL/GenBank/DDBJ databases">
        <authorList>
            <person name="Syromyatnikov M.Y."/>
            <person name="Popov V.N."/>
        </authorList>
    </citation>
    <scope>NUCLEOTIDE SEQUENCE [LARGE SCALE GENOMIC DNA]</scope>
</reference>
<feature type="region of interest" description="Disordered" evidence="1">
    <location>
        <begin position="1197"/>
        <end position="1249"/>
    </location>
</feature>
<feature type="region of interest" description="Disordered" evidence="1">
    <location>
        <begin position="1450"/>
        <end position="1511"/>
    </location>
</feature>
<keyword evidence="2" id="KW-0472">Membrane</keyword>
<organism evidence="4 5">
    <name type="scientific">Clunio marinus</name>
    <dbReference type="NCBI Taxonomy" id="568069"/>
    <lineage>
        <taxon>Eukaryota</taxon>
        <taxon>Metazoa</taxon>
        <taxon>Ecdysozoa</taxon>
        <taxon>Arthropoda</taxon>
        <taxon>Hexapoda</taxon>
        <taxon>Insecta</taxon>
        <taxon>Pterygota</taxon>
        <taxon>Neoptera</taxon>
        <taxon>Endopterygota</taxon>
        <taxon>Diptera</taxon>
        <taxon>Nematocera</taxon>
        <taxon>Chironomoidea</taxon>
        <taxon>Chironomidae</taxon>
        <taxon>Clunio</taxon>
    </lineage>
</organism>
<protein>
    <submittedName>
        <fullName evidence="4">CLUMA_CG012169, isoform A</fullName>
    </submittedName>
</protein>
<proteinExistence type="predicted"/>
<feature type="chain" id="PRO_5012317402" evidence="3">
    <location>
        <begin position="20"/>
        <end position="1583"/>
    </location>
</feature>
<keyword evidence="2" id="KW-1133">Transmembrane helix</keyword>
<feature type="region of interest" description="Disordered" evidence="1">
    <location>
        <begin position="1032"/>
        <end position="1058"/>
    </location>
</feature>
<dbReference type="EMBL" id="CVRI01000048">
    <property type="protein sequence ID" value="CRK99024.1"/>
    <property type="molecule type" value="Genomic_DNA"/>
</dbReference>
<feature type="region of interest" description="Disordered" evidence="1">
    <location>
        <begin position="766"/>
        <end position="800"/>
    </location>
</feature>
<feature type="compositionally biased region" description="Polar residues" evidence="1">
    <location>
        <begin position="766"/>
        <end position="779"/>
    </location>
</feature>
<evidence type="ECO:0000256" key="1">
    <source>
        <dbReference type="SAM" id="MobiDB-lite"/>
    </source>
</evidence>
<keyword evidence="2" id="KW-0812">Transmembrane</keyword>
<feature type="compositionally biased region" description="Acidic residues" evidence="1">
    <location>
        <begin position="1212"/>
        <end position="1222"/>
    </location>
</feature>
<evidence type="ECO:0000256" key="3">
    <source>
        <dbReference type="SAM" id="SignalP"/>
    </source>
</evidence>
<feature type="compositionally biased region" description="Polar residues" evidence="1">
    <location>
        <begin position="1226"/>
        <end position="1236"/>
    </location>
</feature>
<accession>A0A1J1IFN4</accession>
<evidence type="ECO:0000313" key="4">
    <source>
        <dbReference type="EMBL" id="CRK99024.1"/>
    </source>
</evidence>
<dbReference type="STRING" id="568069.A0A1J1IFN4"/>
<dbReference type="Proteomes" id="UP000183832">
    <property type="component" value="Unassembled WGS sequence"/>
</dbReference>
<evidence type="ECO:0000256" key="2">
    <source>
        <dbReference type="SAM" id="Phobius"/>
    </source>
</evidence>
<dbReference type="OrthoDB" id="7992038at2759"/>
<feature type="region of interest" description="Disordered" evidence="1">
    <location>
        <begin position="624"/>
        <end position="650"/>
    </location>
</feature>
<feature type="compositionally biased region" description="Low complexity" evidence="1">
    <location>
        <begin position="1485"/>
        <end position="1499"/>
    </location>
</feature>
<keyword evidence="5" id="KW-1185">Reference proteome</keyword>
<name>A0A1J1IFN4_9DIPT</name>